<accession>A0AA40LUB9</accession>
<gene>
    <name evidence="2" type="ORF">QTO34_014688</name>
</gene>
<dbReference type="EMBL" id="JAULJE010000004">
    <property type="protein sequence ID" value="KAK1344128.1"/>
    <property type="molecule type" value="Genomic_DNA"/>
</dbReference>
<dbReference type="Proteomes" id="UP001177744">
    <property type="component" value="Unassembled WGS sequence"/>
</dbReference>
<feature type="compositionally biased region" description="Basic and acidic residues" evidence="1">
    <location>
        <begin position="265"/>
        <end position="275"/>
    </location>
</feature>
<evidence type="ECO:0000313" key="2">
    <source>
        <dbReference type="EMBL" id="KAK1344128.1"/>
    </source>
</evidence>
<dbReference type="AlphaFoldDB" id="A0AA40LUB9"/>
<evidence type="ECO:0000313" key="3">
    <source>
        <dbReference type="Proteomes" id="UP001177744"/>
    </source>
</evidence>
<feature type="region of interest" description="Disordered" evidence="1">
    <location>
        <begin position="187"/>
        <end position="279"/>
    </location>
</feature>
<comment type="caution">
    <text evidence="2">The sequence shown here is derived from an EMBL/GenBank/DDBJ whole genome shotgun (WGS) entry which is preliminary data.</text>
</comment>
<reference evidence="2" key="1">
    <citation type="submission" date="2023-06" db="EMBL/GenBank/DDBJ databases">
        <title>Reference genome for the Northern bat (Eptesicus nilssonii), a most northern bat species.</title>
        <authorList>
            <person name="Laine V.N."/>
            <person name="Pulliainen A.T."/>
            <person name="Lilley T.M."/>
        </authorList>
    </citation>
    <scope>NUCLEOTIDE SEQUENCE</scope>
    <source>
        <strain evidence="2">BLF_Eptnil</strain>
        <tissue evidence="2">Kidney</tissue>
    </source>
</reference>
<protein>
    <submittedName>
        <fullName evidence="2">Uncharacterized protein</fullName>
    </submittedName>
</protein>
<feature type="compositionally biased region" description="Gly residues" evidence="1">
    <location>
        <begin position="234"/>
        <end position="244"/>
    </location>
</feature>
<evidence type="ECO:0000256" key="1">
    <source>
        <dbReference type="SAM" id="MobiDB-lite"/>
    </source>
</evidence>
<organism evidence="2 3">
    <name type="scientific">Cnephaeus nilssonii</name>
    <name type="common">Northern bat</name>
    <name type="synonym">Eptesicus nilssonii</name>
    <dbReference type="NCBI Taxonomy" id="3371016"/>
    <lineage>
        <taxon>Eukaryota</taxon>
        <taxon>Metazoa</taxon>
        <taxon>Chordata</taxon>
        <taxon>Craniata</taxon>
        <taxon>Vertebrata</taxon>
        <taxon>Euteleostomi</taxon>
        <taxon>Mammalia</taxon>
        <taxon>Eutheria</taxon>
        <taxon>Laurasiatheria</taxon>
        <taxon>Chiroptera</taxon>
        <taxon>Yangochiroptera</taxon>
        <taxon>Vespertilionidae</taxon>
        <taxon>Cnephaeus</taxon>
    </lineage>
</organism>
<feature type="compositionally biased region" description="Low complexity" evidence="1">
    <location>
        <begin position="188"/>
        <end position="203"/>
    </location>
</feature>
<feature type="compositionally biased region" description="Low complexity" evidence="1">
    <location>
        <begin position="252"/>
        <end position="264"/>
    </location>
</feature>
<name>A0AA40LUB9_CNENI</name>
<keyword evidence="3" id="KW-1185">Reference proteome</keyword>
<proteinExistence type="predicted"/>
<sequence>MQSGWTHLGVGSAVLRTCHPSVTEGTGCRHLVAVGTTIFEGMEEVQGAGLRVAGVADWASRTLSSQSQWRRELSVCAMAAPEAFGRPGAPADSRPAPLRSKAKAGELAGCLLRHKAFRKPPPRRRLSEGLGHQRTASQLVYQGSAAQPEARLMTGLEIGPEMLTGIETDQSEPNVGELRRQNLRWVGPSMHLPPESHSPLSPSAAQGRPKVQASLGRQVPSCPGPPEAQRESTGGVGRGAAGRGGAERGTAERGAAGRSVAGRSAAERSRAERGGARGKAWRAAAARVQGGLLGASLCQHPAASATFHSCLEIGCRDREIKPISLSQSLIQSKALTLFNSMKAERGEKAEEVTFEASRVEFMSFKERSCLQNIKSTTCSSKC</sequence>